<dbReference type="Proteomes" id="UP001162802">
    <property type="component" value="Unassembled WGS sequence"/>
</dbReference>
<evidence type="ECO:0000256" key="1">
    <source>
        <dbReference type="ARBA" id="ARBA00006599"/>
    </source>
</evidence>
<evidence type="ECO:0000313" key="2">
    <source>
        <dbReference type="EMBL" id="MCJ1960789.1"/>
    </source>
</evidence>
<dbReference type="InterPro" id="IPR008461">
    <property type="entry name" value="CrtY"/>
</dbReference>
<dbReference type="InterPro" id="IPR036188">
    <property type="entry name" value="FAD/NAD-bd_sf"/>
</dbReference>
<dbReference type="Pfam" id="PF05834">
    <property type="entry name" value="Lycopene_cycl"/>
    <property type="match status" value="1"/>
</dbReference>
<dbReference type="EC" id="5.5.1.19" evidence="2"/>
<dbReference type="EMBL" id="JALHAT010000012">
    <property type="protein sequence ID" value="MCJ1960789.1"/>
    <property type="molecule type" value="Genomic_DNA"/>
</dbReference>
<organism evidence="2 3">
    <name type="scientific">Novosphingobium mangrovi</name>
    <name type="common">ex Hu et al. 2023</name>
    <dbReference type="NCBI Taxonomy" id="2930094"/>
    <lineage>
        <taxon>Bacteria</taxon>
        <taxon>Pseudomonadati</taxon>
        <taxon>Pseudomonadota</taxon>
        <taxon>Alphaproteobacteria</taxon>
        <taxon>Sphingomonadales</taxon>
        <taxon>Sphingomonadaceae</taxon>
        <taxon>Novosphingobium</taxon>
    </lineage>
</organism>
<dbReference type="NCBIfam" id="TIGR01789">
    <property type="entry name" value="lycopene_cycl"/>
    <property type="match status" value="1"/>
</dbReference>
<gene>
    <name evidence="2" type="primary">crtY</name>
    <name evidence="2" type="ORF">MTR65_08865</name>
</gene>
<dbReference type="InterPro" id="IPR010108">
    <property type="entry name" value="Lycopene_cyclase_b/e"/>
</dbReference>
<comment type="caution">
    <text evidence="2">The sequence shown here is derived from an EMBL/GenBank/DDBJ whole genome shotgun (WGS) entry which is preliminary data.</text>
</comment>
<keyword evidence="2" id="KW-0413">Isomerase</keyword>
<sequence>MADRTCDLAILGGGLAGGLTALAFARTRPDLRLCLVEQGARFGGEHVWSFFDTDVDPAARALLDPLIAARWEGYEVRFPGYARDLSTRYASITSDRLDARLREALPAEALLCDARVARTAAQRVELEDGTSITAGAVLDARGAKGLPHMAGGWQTFLGQMVATTQPHGLTRPIVMDATVDQVNGYRFVYVLPFGPSQLFIEDTYYADSPAIEREALRARIARYAAGQGWDIAEVLYEETGALPVIARGDFSAFWNADPEGVPARAGTRAALVHPLTSYSLPDAVRFAVHLAGLDNIGGEALGRICHDWAAHHWREGRFYRMLTTMLFGAGAPEDRWRMLARFYRLPEPLIERFYAGQSRLADMARVLAGKPPVPVGAAVAALAGQGRALADLSPSGERA</sequence>
<name>A0ABT0AC80_9SPHN</name>
<dbReference type="Gene3D" id="3.50.50.60">
    <property type="entry name" value="FAD/NAD(P)-binding domain"/>
    <property type="match status" value="1"/>
</dbReference>
<proteinExistence type="inferred from homology"/>
<reference evidence="2" key="1">
    <citation type="submission" date="2022-03" db="EMBL/GenBank/DDBJ databases">
        <title>Identification of a novel bacterium isolated from mangrove sediments.</title>
        <authorList>
            <person name="Pan X."/>
        </authorList>
    </citation>
    <scope>NUCLEOTIDE SEQUENCE</scope>
    <source>
        <strain evidence="2">B2637</strain>
    </source>
</reference>
<protein>
    <submittedName>
        <fullName evidence="2">Lycopene beta-cyclase CrtY</fullName>
        <ecNumber evidence="2">5.5.1.19</ecNumber>
    </submittedName>
</protein>
<accession>A0ABT0AC80</accession>
<dbReference type="SUPFAM" id="SSF51905">
    <property type="entry name" value="FAD/NAD(P)-binding domain"/>
    <property type="match status" value="1"/>
</dbReference>
<comment type="similarity">
    <text evidence="1">Belongs to the lycopene cyclase family.</text>
</comment>
<dbReference type="RefSeq" id="WP_243799254.1">
    <property type="nucleotide sequence ID" value="NZ_JALHAT010000012.1"/>
</dbReference>
<dbReference type="NCBIfam" id="TIGR01790">
    <property type="entry name" value="carotene-cycl"/>
    <property type="match status" value="1"/>
</dbReference>
<dbReference type="GO" id="GO:0016853">
    <property type="term" value="F:isomerase activity"/>
    <property type="evidence" value="ECO:0007669"/>
    <property type="project" value="UniProtKB-KW"/>
</dbReference>
<evidence type="ECO:0000313" key="3">
    <source>
        <dbReference type="Proteomes" id="UP001162802"/>
    </source>
</evidence>
<keyword evidence="3" id="KW-1185">Reference proteome</keyword>